<dbReference type="SUPFAM" id="SSF51735">
    <property type="entry name" value="NAD(P)-binding Rossmann-fold domains"/>
    <property type="match status" value="1"/>
</dbReference>
<dbReference type="FunFam" id="3.40.50.720:FF:000084">
    <property type="entry name" value="Short-chain dehydrogenase reductase"/>
    <property type="match status" value="1"/>
</dbReference>
<evidence type="ECO:0000256" key="1">
    <source>
        <dbReference type="ARBA" id="ARBA00006484"/>
    </source>
</evidence>
<reference evidence="3 4" key="1">
    <citation type="submission" date="2020-02" db="EMBL/GenBank/DDBJ databases">
        <title>Full genome sequence of Nocardioides sp. R-3366.</title>
        <authorList>
            <person name="Im W.-T."/>
        </authorList>
    </citation>
    <scope>NUCLEOTIDE SEQUENCE [LARGE SCALE GENOMIC DNA]</scope>
    <source>
        <strain evidence="3 4">R-3366</strain>
    </source>
</reference>
<evidence type="ECO:0000313" key="3">
    <source>
        <dbReference type="EMBL" id="QIG41653.1"/>
    </source>
</evidence>
<protein>
    <submittedName>
        <fullName evidence="3">SDR family oxidoreductase</fullName>
    </submittedName>
</protein>
<gene>
    <name evidence="3" type="ORF">G5V58_01690</name>
</gene>
<dbReference type="RefSeq" id="WP_165228191.1">
    <property type="nucleotide sequence ID" value="NZ_CP049257.1"/>
</dbReference>
<dbReference type="GO" id="GO:0016616">
    <property type="term" value="F:oxidoreductase activity, acting on the CH-OH group of donors, NAD or NADP as acceptor"/>
    <property type="evidence" value="ECO:0007669"/>
    <property type="project" value="TreeGrafter"/>
</dbReference>
<keyword evidence="2" id="KW-0560">Oxidoreductase</keyword>
<dbReference type="InterPro" id="IPR002347">
    <property type="entry name" value="SDR_fam"/>
</dbReference>
<dbReference type="PRINTS" id="PR00081">
    <property type="entry name" value="GDHRDH"/>
</dbReference>
<dbReference type="NCBIfam" id="NF005095">
    <property type="entry name" value="PRK06523.1"/>
    <property type="match status" value="1"/>
</dbReference>
<dbReference type="Gene3D" id="3.40.50.720">
    <property type="entry name" value="NAD(P)-binding Rossmann-like Domain"/>
    <property type="match status" value="1"/>
</dbReference>
<dbReference type="PANTHER" id="PTHR42760">
    <property type="entry name" value="SHORT-CHAIN DEHYDROGENASES/REDUCTASES FAMILY MEMBER"/>
    <property type="match status" value="1"/>
</dbReference>
<dbReference type="KEGG" id="nano:G5V58_01690"/>
<dbReference type="InterPro" id="IPR020904">
    <property type="entry name" value="Sc_DH/Rdtase_CS"/>
</dbReference>
<accession>A0A6G6W923</accession>
<keyword evidence="4" id="KW-1185">Reference proteome</keyword>
<dbReference type="PANTHER" id="PTHR42760:SF133">
    <property type="entry name" value="3-OXOACYL-[ACYL-CARRIER-PROTEIN] REDUCTASE"/>
    <property type="match status" value="1"/>
</dbReference>
<dbReference type="EMBL" id="CP049257">
    <property type="protein sequence ID" value="QIG41653.1"/>
    <property type="molecule type" value="Genomic_DNA"/>
</dbReference>
<evidence type="ECO:0000313" key="4">
    <source>
        <dbReference type="Proteomes" id="UP000502996"/>
    </source>
</evidence>
<dbReference type="PROSITE" id="PS00061">
    <property type="entry name" value="ADH_SHORT"/>
    <property type="match status" value="1"/>
</dbReference>
<comment type="similarity">
    <text evidence="1">Belongs to the short-chain dehydrogenases/reductases (SDR) family.</text>
</comment>
<dbReference type="Pfam" id="PF13561">
    <property type="entry name" value="adh_short_C2"/>
    <property type="match status" value="1"/>
</dbReference>
<proteinExistence type="inferred from homology"/>
<name>A0A6G6W923_9ACTN</name>
<evidence type="ECO:0000256" key="2">
    <source>
        <dbReference type="ARBA" id="ARBA00023002"/>
    </source>
</evidence>
<dbReference type="AlphaFoldDB" id="A0A6G6W923"/>
<dbReference type="Proteomes" id="UP000502996">
    <property type="component" value="Chromosome"/>
</dbReference>
<dbReference type="PRINTS" id="PR00080">
    <property type="entry name" value="SDRFAMILY"/>
</dbReference>
<organism evidence="3 4">
    <name type="scientific">Nocardioides anomalus</name>
    <dbReference type="NCBI Taxonomy" id="2712223"/>
    <lineage>
        <taxon>Bacteria</taxon>
        <taxon>Bacillati</taxon>
        <taxon>Actinomycetota</taxon>
        <taxon>Actinomycetes</taxon>
        <taxon>Propionibacteriales</taxon>
        <taxon>Nocardioidaceae</taxon>
        <taxon>Nocardioides</taxon>
    </lineage>
</organism>
<sequence>MDRAVGDRDRLDGRRALVTGGSKGAGRAVVDRLRAMGADVWVSARTVPEGYDRPDRFIEADTATTQGAAYVAARTAADGPLDILVHVVGGSSTPPGGFAAASEEQWLAELNLNLLGAVRLDRALLPAMLEARSGVVVHFGSIQREMPLHEATLPYAAAKAALRTYSKGLANEVAPRGVRVNTISPGGIETEAYETFVDSIAHGSGSTREEARQRIFDSLGGVPLGRFARTEEIADLVGFLVSDRASAIVGAEYVIDGGTVPTV</sequence>
<dbReference type="InterPro" id="IPR036291">
    <property type="entry name" value="NAD(P)-bd_dom_sf"/>
</dbReference>